<feature type="coiled-coil region" evidence="1">
    <location>
        <begin position="63"/>
        <end position="95"/>
    </location>
</feature>
<gene>
    <name evidence="2" type="ORF">ENJ78_01195</name>
</gene>
<accession>A0A7V5J1I3</accession>
<reference evidence="2" key="1">
    <citation type="journal article" date="2020" name="mSystems">
        <title>Genome- and Community-Level Interaction Insights into Carbon Utilization and Element Cycling Functions of Hydrothermarchaeota in Hydrothermal Sediment.</title>
        <authorList>
            <person name="Zhou Z."/>
            <person name="Liu Y."/>
            <person name="Xu W."/>
            <person name="Pan J."/>
            <person name="Luo Z.H."/>
            <person name="Li M."/>
        </authorList>
    </citation>
    <scope>NUCLEOTIDE SEQUENCE [LARGE SCALE GENOMIC DNA]</scope>
    <source>
        <strain evidence="2">HyVt-517</strain>
    </source>
</reference>
<proteinExistence type="predicted"/>
<evidence type="ECO:0000256" key="1">
    <source>
        <dbReference type="SAM" id="Coils"/>
    </source>
</evidence>
<evidence type="ECO:0000313" key="2">
    <source>
        <dbReference type="EMBL" id="HHH14305.1"/>
    </source>
</evidence>
<dbReference type="Proteomes" id="UP000886106">
    <property type="component" value="Unassembled WGS sequence"/>
</dbReference>
<name>A0A7V5J1I3_UNCKA</name>
<dbReference type="AlphaFoldDB" id="A0A7V5J1I3"/>
<sequence length="138" mass="16241">MTHIYIKEALTKLSIGRTKLYKHLGQANITPQKDGRKSYLTLDEFNKVKLFVEQPSANTKRTNRTQEIELLKLELKLKTEELERERTEKNSLILELGKAQGQTKLLKEQNDKLLELPAPKQKDEKKGFFRKIFSTWKR</sequence>
<protein>
    <submittedName>
        <fullName evidence="2">Uncharacterized protein</fullName>
    </submittedName>
</protein>
<organism evidence="2">
    <name type="scientific">candidate division WWE3 bacterium</name>
    <dbReference type="NCBI Taxonomy" id="2053526"/>
    <lineage>
        <taxon>Bacteria</taxon>
        <taxon>Katanobacteria</taxon>
    </lineage>
</organism>
<dbReference type="EMBL" id="DRNS01000088">
    <property type="protein sequence ID" value="HHH14305.1"/>
    <property type="molecule type" value="Genomic_DNA"/>
</dbReference>
<comment type="caution">
    <text evidence="2">The sequence shown here is derived from an EMBL/GenBank/DDBJ whole genome shotgun (WGS) entry which is preliminary data.</text>
</comment>
<keyword evidence="1" id="KW-0175">Coiled coil</keyword>